<dbReference type="GO" id="GO:0009697">
    <property type="term" value="P:salicylic acid biosynthetic process"/>
    <property type="evidence" value="ECO:0007669"/>
    <property type="project" value="TreeGrafter"/>
</dbReference>
<evidence type="ECO:0000256" key="2">
    <source>
        <dbReference type="ARBA" id="ARBA00005297"/>
    </source>
</evidence>
<comment type="cofactor">
    <cofactor evidence="4">
        <name>Mg(2+)</name>
        <dbReference type="ChEBI" id="CHEBI:18420"/>
    </cofactor>
</comment>
<keyword evidence="9" id="KW-1185">Reference proteome</keyword>
<keyword evidence="4" id="KW-0474">Menaquinone biosynthesis</keyword>
<reference evidence="7 9" key="2">
    <citation type="submission" date="2017-12" db="EMBL/GenBank/DDBJ databases">
        <title>Comparative Functional Genomics of Dry Heat Resistant strains isolated from the Viking Spacecraft.</title>
        <authorList>
            <person name="Seuylemezian A."/>
            <person name="Cooper K."/>
            <person name="Vaishampayan P."/>
        </authorList>
    </citation>
    <scope>NUCLEOTIDE SEQUENCE [LARGE SCALE GENOMIC DNA]</scope>
    <source>
        <strain evidence="7 9">ATCC 29669</strain>
    </source>
</reference>
<gene>
    <name evidence="4" type="primary">menF</name>
    <name evidence="6" type="ORF">CU635_06800</name>
    <name evidence="7" type="ORF">CVD25_01995</name>
</gene>
<dbReference type="EMBL" id="PGVD01000008">
    <property type="protein sequence ID" value="PLS00545.1"/>
    <property type="molecule type" value="Genomic_DNA"/>
</dbReference>
<dbReference type="Proteomes" id="UP000235114">
    <property type="component" value="Unassembled WGS sequence"/>
</dbReference>
<name>A0A2N5GPF3_9BACI</name>
<evidence type="ECO:0000313" key="8">
    <source>
        <dbReference type="Proteomes" id="UP000234951"/>
    </source>
</evidence>
<dbReference type="UniPathway" id="UPA01057">
    <property type="reaction ID" value="UER00163"/>
</dbReference>
<dbReference type="SUPFAM" id="SSF56322">
    <property type="entry name" value="ADC synthase"/>
    <property type="match status" value="1"/>
</dbReference>
<dbReference type="GO" id="GO:0008909">
    <property type="term" value="F:isochorismate synthase activity"/>
    <property type="evidence" value="ECO:0007669"/>
    <property type="project" value="UniProtKB-UniRule"/>
</dbReference>
<evidence type="ECO:0000256" key="4">
    <source>
        <dbReference type="HAMAP-Rule" id="MF_01935"/>
    </source>
</evidence>
<comment type="caution">
    <text evidence="6">The sequence shown here is derived from an EMBL/GenBank/DDBJ whole genome shotgun (WGS) entry which is preliminary data.</text>
</comment>
<feature type="binding site" evidence="4">
    <location>
        <position position="316"/>
    </location>
    <ligand>
        <name>Mg(2+)</name>
        <dbReference type="ChEBI" id="CHEBI:18420"/>
    </ligand>
</feature>
<comment type="similarity">
    <text evidence="2 4">Belongs to the isochorismate synthase family.</text>
</comment>
<dbReference type="Proteomes" id="UP000234951">
    <property type="component" value="Unassembled WGS sequence"/>
</dbReference>
<organism evidence="6 8">
    <name type="scientific">Bacillus canaveralius</name>
    <dbReference type="NCBI Taxonomy" id="1403243"/>
    <lineage>
        <taxon>Bacteria</taxon>
        <taxon>Bacillati</taxon>
        <taxon>Bacillota</taxon>
        <taxon>Bacilli</taxon>
        <taxon>Bacillales</taxon>
        <taxon>Bacillaceae</taxon>
        <taxon>Bacillus</taxon>
    </lineage>
</organism>
<evidence type="ECO:0000313" key="6">
    <source>
        <dbReference type="EMBL" id="PLR84453.1"/>
    </source>
</evidence>
<comment type="catalytic activity">
    <reaction evidence="1 4">
        <text>chorismate = isochorismate</text>
        <dbReference type="Rhea" id="RHEA:18985"/>
        <dbReference type="ChEBI" id="CHEBI:29748"/>
        <dbReference type="ChEBI" id="CHEBI:29780"/>
        <dbReference type="EC" id="5.4.4.2"/>
    </reaction>
</comment>
<dbReference type="UniPathway" id="UPA00079"/>
<dbReference type="OrthoDB" id="9803598at2"/>
<dbReference type="InterPro" id="IPR005801">
    <property type="entry name" value="ADC_synthase"/>
</dbReference>
<dbReference type="EMBL" id="PGVA01000013">
    <property type="protein sequence ID" value="PLR84453.1"/>
    <property type="molecule type" value="Genomic_DNA"/>
</dbReference>
<dbReference type="HAMAP" id="MF_01935">
    <property type="entry name" value="MenF"/>
    <property type="match status" value="1"/>
</dbReference>
<dbReference type="GO" id="GO:0009234">
    <property type="term" value="P:menaquinone biosynthetic process"/>
    <property type="evidence" value="ECO:0007669"/>
    <property type="project" value="UniProtKB-UniRule"/>
</dbReference>
<feature type="active site" description="Proton donor" evidence="4">
    <location>
        <position position="272"/>
    </location>
</feature>
<feature type="domain" description="Chorismate-utilising enzyme C-terminal" evidence="5">
    <location>
        <begin position="204"/>
        <end position="455"/>
    </location>
</feature>
<dbReference type="Gene3D" id="3.60.120.10">
    <property type="entry name" value="Anthranilate synthase"/>
    <property type="match status" value="1"/>
</dbReference>
<dbReference type="RefSeq" id="WP_101576419.1">
    <property type="nucleotide sequence ID" value="NZ_PGVA01000013.1"/>
</dbReference>
<accession>A0A2N5GPF3</accession>
<proteinExistence type="inferred from homology"/>
<dbReference type="InterPro" id="IPR015890">
    <property type="entry name" value="Chorismate_C"/>
</dbReference>
<keyword evidence="4" id="KW-0460">Magnesium</keyword>
<evidence type="ECO:0000259" key="5">
    <source>
        <dbReference type="Pfam" id="PF00425"/>
    </source>
</evidence>
<reference evidence="6 8" key="1">
    <citation type="submission" date="2017-11" db="EMBL/GenBank/DDBJ databases">
        <title>Comparitive Functional Genomics of Dry Heat Resistant strains isolated from the Viking Spacecraft.</title>
        <authorList>
            <person name="Seuylemezian A."/>
            <person name="Cooper K."/>
            <person name="Vaishampayan P."/>
        </authorList>
    </citation>
    <scope>NUCLEOTIDE SEQUENCE [LARGE SCALE GENOMIC DNA]</scope>
    <source>
        <strain evidence="6 8">M4.6</strain>
    </source>
</reference>
<feature type="active site" description="Proton acceptor" evidence="4">
    <location>
        <position position="223"/>
    </location>
</feature>
<dbReference type="NCBIfam" id="TIGR00543">
    <property type="entry name" value="isochor_syn"/>
    <property type="match status" value="1"/>
</dbReference>
<comment type="pathway">
    <text evidence="4">Quinol/quinone metabolism; 1,4-dihydroxy-2-naphthoate biosynthesis; 1,4-dihydroxy-2-naphthoate from chorismate: step 1/7.</text>
</comment>
<dbReference type="PANTHER" id="PTHR42839:SF1">
    <property type="entry name" value="ISOCHORISMATE SYNTHASE MENF"/>
    <property type="match status" value="1"/>
</dbReference>
<evidence type="ECO:0000256" key="1">
    <source>
        <dbReference type="ARBA" id="ARBA00000799"/>
    </source>
</evidence>
<dbReference type="GO" id="GO:0000287">
    <property type="term" value="F:magnesium ion binding"/>
    <property type="evidence" value="ECO:0007669"/>
    <property type="project" value="UniProtKB-UniRule"/>
</dbReference>
<dbReference type="EC" id="5.4.4.2" evidence="4"/>
<protein>
    <recommendedName>
        <fullName evidence="4">Isochorismate synthase MenF</fullName>
        <ecNumber evidence="4">5.4.4.2</ecNumber>
    </recommendedName>
    <alternativeName>
        <fullName evidence="4">Isochorismate mutase</fullName>
    </alternativeName>
</protein>
<dbReference type="AlphaFoldDB" id="A0A2N5GPF3"/>
<dbReference type="PANTHER" id="PTHR42839">
    <property type="entry name" value="ISOCHORISMATE SYNTHASE ENTC"/>
    <property type="match status" value="1"/>
</dbReference>
<feature type="binding site" evidence="4">
    <location>
        <position position="451"/>
    </location>
    <ligand>
        <name>Mg(2+)</name>
        <dbReference type="ChEBI" id="CHEBI:18420"/>
    </ligand>
</feature>
<evidence type="ECO:0000256" key="3">
    <source>
        <dbReference type="ARBA" id="ARBA00023235"/>
    </source>
</evidence>
<dbReference type="InterPro" id="IPR004561">
    <property type="entry name" value="IsoChor_synthase"/>
</dbReference>
<comment type="pathway">
    <text evidence="4">Quinol/quinone metabolism; menaquinone biosynthesis.</text>
</comment>
<dbReference type="InterPro" id="IPR034681">
    <property type="entry name" value="MenF"/>
</dbReference>
<keyword evidence="3 4" id="KW-0413">Isomerase</keyword>
<dbReference type="Pfam" id="PF00425">
    <property type="entry name" value="Chorismate_bind"/>
    <property type="match status" value="1"/>
</dbReference>
<evidence type="ECO:0000313" key="9">
    <source>
        <dbReference type="Proteomes" id="UP000235114"/>
    </source>
</evidence>
<sequence length="468" mass="52347">MVTIQDTELKEGISEAIDRARRLAKPVLVSEVHKLGHIDPLDYFAAGREQYLGERFFWKDPSGQTLIIGLGICKQIQSDQADDRVLQTEKEWKRFIEGSVIYNPYPQPGLGPVMFGGFSFDPLKQKTLLWSKFSDSLFHIPKYMLSIIDGQSYLTTNVVCTQHDDASLAEKVAANRQELLSSAAKTAHYDSAKLLHKEEIDPGDWKNTVSNVVADLQEGSLKKVVLARELRLYFKEAVQVEMVLSRLLKEQRESFIFAFESNGDCFIGASPERLVKKAANQVKSTCLAGSIARGKTLEEDKLLGKTLLTDQKNLIEHQYVVDMIKEAMADACEHVDMPNEPQLLKMRDIQHLYTPVTGRLFQNKTLLSLVKRLHPTPALGGSPKYEALAKIREVEAMDRGFYAAPLGWVDYHDNGEFAVSIRSGLIQGEEASLFAGCGIVADSNAESEYLETGIKFRPMLTALGGRME</sequence>
<evidence type="ECO:0000313" key="7">
    <source>
        <dbReference type="EMBL" id="PLS00545.1"/>
    </source>
</evidence>
<comment type="function">
    <text evidence="4">Catalyzes the conversion of chorismate to isochorismate.</text>
</comment>
<keyword evidence="4" id="KW-0479">Metal-binding</keyword>